<sequence>MGEPTTGYVGFSEHPELPVPAGGGVDEESALLPPDRHPESCRSKLRTIIKAFTPSSYTILLLGFIPLGIIFGVLDKPHRYTFWFNFLAILPLSQLISRKLRRLSAILGPQLGGILHALLDNALLLIICIAAIQNGDPRVAQSCVLGSVLANLLLEVVGSCFLIGGIRHSESIFSSTYASTASSLMIVASTSLVVPSAISEVHCRINSDCEDELVRMSRAVSLALLFLFSVYLHYRLRSHRVLFVDPLSQVLDGLSDTGYLLFGILEAMLLLAVLALASTSAHFLVRTLGAAADFKIISNRVASFVLLPLAADGPARIEAIMAAYRNEMDRSLNFAIGRSMHVALFVTPILVLFSWAVQSSHPMTLHFPTLETVSIFFGTLLVAELCRDGKSDYLEGAMCLVTYLILSFSF</sequence>
<feature type="transmembrane region" description="Helical" evidence="10">
    <location>
        <begin position="52"/>
        <end position="74"/>
    </location>
</feature>
<feature type="transmembrane region" description="Helical" evidence="10">
    <location>
        <begin position="144"/>
        <end position="164"/>
    </location>
</feature>
<evidence type="ECO:0000313" key="13">
    <source>
        <dbReference type="Proteomes" id="UP001338125"/>
    </source>
</evidence>
<evidence type="ECO:0000256" key="8">
    <source>
        <dbReference type="ARBA" id="ARBA00023065"/>
    </source>
</evidence>
<evidence type="ECO:0000256" key="10">
    <source>
        <dbReference type="RuleBase" id="RU365028"/>
    </source>
</evidence>
<keyword evidence="13" id="KW-1185">Reference proteome</keyword>
<feature type="transmembrane region" description="Helical" evidence="10">
    <location>
        <begin position="80"/>
        <end position="97"/>
    </location>
</feature>
<keyword evidence="5 10" id="KW-0812">Transmembrane</keyword>
<comment type="subcellular location">
    <subcellularLocation>
        <location evidence="1">Endomembrane system</location>
        <topology evidence="1">Multi-pass membrane protein</topology>
    </subcellularLocation>
    <subcellularLocation>
        <location evidence="10">Vacuole membrane</location>
    </subcellularLocation>
</comment>
<evidence type="ECO:0000256" key="6">
    <source>
        <dbReference type="ARBA" id="ARBA00022837"/>
    </source>
</evidence>
<comment type="function">
    <text evidence="10">Has a role in promoting intracellular calcium ion sequestration via the exchange of calcium ions for hydrogen ions across the vacuolar membrane. Involved also in manganese ion homeostasis via its uptake into the vacuole.</text>
</comment>
<dbReference type="PANTHER" id="PTHR31503:SF22">
    <property type="entry name" value="VACUOLAR CALCIUM ION TRANSPORTER"/>
    <property type="match status" value="1"/>
</dbReference>
<dbReference type="Pfam" id="PF01699">
    <property type="entry name" value="Na_Ca_ex"/>
    <property type="match status" value="2"/>
</dbReference>
<name>A0ABR0SC26_9HYPO</name>
<organism evidence="12 13">
    <name type="scientific">Cladobotryum mycophilum</name>
    <dbReference type="NCBI Taxonomy" id="491253"/>
    <lineage>
        <taxon>Eukaryota</taxon>
        <taxon>Fungi</taxon>
        <taxon>Dikarya</taxon>
        <taxon>Ascomycota</taxon>
        <taxon>Pezizomycotina</taxon>
        <taxon>Sordariomycetes</taxon>
        <taxon>Hypocreomycetidae</taxon>
        <taxon>Hypocreales</taxon>
        <taxon>Hypocreaceae</taxon>
        <taxon>Cladobotryum</taxon>
    </lineage>
</organism>
<feature type="transmembrane region" description="Helical" evidence="10">
    <location>
        <begin position="257"/>
        <end position="277"/>
    </location>
</feature>
<reference evidence="12 13" key="1">
    <citation type="submission" date="2024-01" db="EMBL/GenBank/DDBJ databases">
        <title>Complete genome of Cladobotryum mycophilum ATHUM6906.</title>
        <authorList>
            <person name="Christinaki A.C."/>
            <person name="Myridakis A.I."/>
            <person name="Kouvelis V.N."/>
        </authorList>
    </citation>
    <scope>NUCLEOTIDE SEQUENCE [LARGE SCALE GENOMIC DNA]</scope>
    <source>
        <strain evidence="12 13">ATHUM6906</strain>
    </source>
</reference>
<evidence type="ECO:0000256" key="9">
    <source>
        <dbReference type="ARBA" id="ARBA00023136"/>
    </source>
</evidence>
<evidence type="ECO:0000256" key="3">
    <source>
        <dbReference type="ARBA" id="ARBA00022448"/>
    </source>
</evidence>
<proteinExistence type="inferred from homology"/>
<keyword evidence="10" id="KW-0926">Vacuole</keyword>
<feature type="transmembrane region" description="Helical" evidence="10">
    <location>
        <begin position="218"/>
        <end position="236"/>
    </location>
</feature>
<comment type="similarity">
    <text evidence="2 10">Belongs to the Ca(2+):cation antiporter (CaCA) (TC 2.A.19) family.</text>
</comment>
<dbReference type="PANTHER" id="PTHR31503">
    <property type="entry name" value="VACUOLAR CALCIUM ION TRANSPORTER"/>
    <property type="match status" value="1"/>
</dbReference>
<evidence type="ECO:0000256" key="5">
    <source>
        <dbReference type="ARBA" id="ARBA00022692"/>
    </source>
</evidence>
<evidence type="ECO:0000259" key="11">
    <source>
        <dbReference type="Pfam" id="PF01699"/>
    </source>
</evidence>
<keyword evidence="7 10" id="KW-1133">Transmembrane helix</keyword>
<dbReference type="EMBL" id="JAVFKD010000014">
    <property type="protein sequence ID" value="KAK5989709.1"/>
    <property type="molecule type" value="Genomic_DNA"/>
</dbReference>
<feature type="transmembrane region" description="Helical" evidence="10">
    <location>
        <begin position="109"/>
        <end position="132"/>
    </location>
</feature>
<evidence type="ECO:0000313" key="12">
    <source>
        <dbReference type="EMBL" id="KAK5989709.1"/>
    </source>
</evidence>
<dbReference type="InterPro" id="IPR004798">
    <property type="entry name" value="CAX-like"/>
</dbReference>
<feature type="domain" description="Sodium/calcium exchanger membrane region" evidence="11">
    <location>
        <begin position="82"/>
        <end position="235"/>
    </location>
</feature>
<comment type="caution">
    <text evidence="12">The sequence shown here is derived from an EMBL/GenBank/DDBJ whole genome shotgun (WGS) entry which is preliminary data.</text>
</comment>
<accession>A0ABR0SC26</accession>
<keyword evidence="4 10" id="KW-0109">Calcium transport</keyword>
<keyword evidence="8 10" id="KW-0406">Ion transport</keyword>
<dbReference type="InterPro" id="IPR004713">
    <property type="entry name" value="CaH_exchang"/>
</dbReference>
<dbReference type="InterPro" id="IPR004837">
    <property type="entry name" value="NaCa_Exmemb"/>
</dbReference>
<feature type="transmembrane region" description="Helical" evidence="10">
    <location>
        <begin position="336"/>
        <end position="357"/>
    </location>
</feature>
<keyword evidence="3 10" id="KW-0813">Transport</keyword>
<evidence type="ECO:0000256" key="4">
    <source>
        <dbReference type="ARBA" id="ARBA00022568"/>
    </source>
</evidence>
<evidence type="ECO:0000256" key="2">
    <source>
        <dbReference type="ARBA" id="ARBA00008170"/>
    </source>
</evidence>
<feature type="transmembrane region" description="Helical" evidence="10">
    <location>
        <begin position="176"/>
        <end position="198"/>
    </location>
</feature>
<dbReference type="NCBIfam" id="TIGR00378">
    <property type="entry name" value="cax"/>
    <property type="match status" value="1"/>
</dbReference>
<evidence type="ECO:0000256" key="7">
    <source>
        <dbReference type="ARBA" id="ARBA00022989"/>
    </source>
</evidence>
<dbReference type="Proteomes" id="UP001338125">
    <property type="component" value="Unassembled WGS sequence"/>
</dbReference>
<comment type="caution">
    <text evidence="10">Lacks conserved residue(s) required for the propagation of feature annotation.</text>
</comment>
<dbReference type="Gene3D" id="1.20.1420.30">
    <property type="entry name" value="NCX, central ion-binding region"/>
    <property type="match status" value="1"/>
</dbReference>
<gene>
    <name evidence="12" type="ORF">PT974_07967</name>
</gene>
<evidence type="ECO:0000256" key="1">
    <source>
        <dbReference type="ARBA" id="ARBA00004127"/>
    </source>
</evidence>
<dbReference type="InterPro" id="IPR044880">
    <property type="entry name" value="NCX_ion-bd_dom_sf"/>
</dbReference>
<protein>
    <recommendedName>
        <fullName evidence="10">Vacuolar calcium ion transporter</fullName>
    </recommendedName>
</protein>
<feature type="domain" description="Sodium/calcium exchanger membrane region" evidence="11">
    <location>
        <begin position="268"/>
        <end position="406"/>
    </location>
</feature>
<keyword evidence="9 10" id="KW-0472">Membrane</keyword>
<keyword evidence="6 10" id="KW-0106">Calcium</keyword>
<keyword evidence="10" id="KW-0050">Antiport</keyword>